<comment type="subcellular location">
    <subcellularLocation>
        <location evidence="1">Secreted</location>
    </subcellularLocation>
</comment>
<dbReference type="EMBL" id="JBBCAQ010000037">
    <property type="protein sequence ID" value="KAK7574212.1"/>
    <property type="molecule type" value="Genomic_DNA"/>
</dbReference>
<dbReference type="GO" id="GO:0005576">
    <property type="term" value="C:extracellular region"/>
    <property type="evidence" value="ECO:0007669"/>
    <property type="project" value="UniProtKB-SubCell"/>
</dbReference>
<keyword evidence="6" id="KW-1185">Reference proteome</keyword>
<name>A0AAN9XYE4_9HEMI</name>
<keyword evidence="4" id="KW-0732">Signal</keyword>
<feature type="chain" id="PRO_5042940571" evidence="4">
    <location>
        <begin position="21"/>
        <end position="411"/>
    </location>
</feature>
<dbReference type="Pfam" id="PF03022">
    <property type="entry name" value="MRJP"/>
    <property type="match status" value="1"/>
</dbReference>
<dbReference type="InterPro" id="IPR011042">
    <property type="entry name" value="6-blade_b-propeller_TolB-like"/>
</dbReference>
<dbReference type="PANTHER" id="PTHR10009:SF11">
    <property type="entry name" value="RH54244P"/>
    <property type="match status" value="1"/>
</dbReference>
<evidence type="ECO:0000313" key="5">
    <source>
        <dbReference type="EMBL" id="KAK7574212.1"/>
    </source>
</evidence>
<dbReference type="InterPro" id="IPR017996">
    <property type="entry name" value="MRJP/yellow-related"/>
</dbReference>
<keyword evidence="3" id="KW-0964">Secreted</keyword>
<dbReference type="PANTHER" id="PTHR10009">
    <property type="entry name" value="PROTEIN YELLOW-RELATED"/>
    <property type="match status" value="1"/>
</dbReference>
<dbReference type="SUPFAM" id="SSF101898">
    <property type="entry name" value="NHL repeat"/>
    <property type="match status" value="1"/>
</dbReference>
<dbReference type="PRINTS" id="PR01366">
    <property type="entry name" value="ROYALJELLY"/>
</dbReference>
<gene>
    <name evidence="5" type="ORF">V9T40_011403</name>
</gene>
<evidence type="ECO:0000256" key="4">
    <source>
        <dbReference type="SAM" id="SignalP"/>
    </source>
</evidence>
<dbReference type="Gene3D" id="2.120.10.30">
    <property type="entry name" value="TolB, C-terminal domain"/>
    <property type="match status" value="1"/>
</dbReference>
<evidence type="ECO:0000313" key="6">
    <source>
        <dbReference type="Proteomes" id="UP001367676"/>
    </source>
</evidence>
<dbReference type="FunFam" id="2.120.10.30:FF:000045">
    <property type="entry name" value="Blast:Protein yellow"/>
    <property type="match status" value="1"/>
</dbReference>
<reference evidence="5 6" key="1">
    <citation type="submission" date="2024-03" db="EMBL/GenBank/DDBJ databases">
        <title>Adaptation during the transition from Ophiocordyceps entomopathogen to insect associate is accompanied by gene loss and intensified selection.</title>
        <authorList>
            <person name="Ward C.M."/>
            <person name="Onetto C.A."/>
            <person name="Borneman A.R."/>
        </authorList>
    </citation>
    <scope>NUCLEOTIDE SEQUENCE [LARGE SCALE GENOMIC DNA]</scope>
    <source>
        <strain evidence="5">AWRI1</strain>
        <tissue evidence="5">Single Adult Female</tissue>
    </source>
</reference>
<accession>A0AAN9XYE4</accession>
<dbReference type="Proteomes" id="UP001367676">
    <property type="component" value="Unassembled WGS sequence"/>
</dbReference>
<evidence type="ECO:0000256" key="1">
    <source>
        <dbReference type="ARBA" id="ARBA00004613"/>
    </source>
</evidence>
<sequence>MAYLLQVVVLLSIACWNVDANYKLVPRFEWKQVDFDFPNDNVRAEAIKNGEFIPQNNLPLGVERWRNKLFVTLPRWRDGTPATLTYIDLNTKEKSPKLKPYPNWEAHKIRENNGVAKITTVFRLYVDVCDRLWLMDTGLNDFLGKIEKIYDPKIQVYDLNTDRLLREYTLPKDVTREDSFFANIVADVNKNDCEGAFAYVADLGSNALIVYDMKHEESYRVFHHFFHFDPLSGDYNVGGVNFQWIDGLLGLALSPIQKDGFRTLYFHPMSSTHEFAVSTRIIRNKTIASDSYHEYKVLGSRGPNGQSTGSSVDEATGVLVYTLHNRNSIGCWNINKPKYSTETTAVLATDDEALIFPNDLKVDKNGTLWLLSDKLSIFADKELNYNEVNFRIFEVLLKDIVKGTVCDTSSS</sequence>
<evidence type="ECO:0000256" key="3">
    <source>
        <dbReference type="ARBA" id="ARBA00022525"/>
    </source>
</evidence>
<comment type="similarity">
    <text evidence="2">Belongs to the major royal jelly protein family.</text>
</comment>
<feature type="signal peptide" evidence="4">
    <location>
        <begin position="1"/>
        <end position="20"/>
    </location>
</feature>
<organism evidence="5 6">
    <name type="scientific">Parthenolecanium corni</name>
    <dbReference type="NCBI Taxonomy" id="536013"/>
    <lineage>
        <taxon>Eukaryota</taxon>
        <taxon>Metazoa</taxon>
        <taxon>Ecdysozoa</taxon>
        <taxon>Arthropoda</taxon>
        <taxon>Hexapoda</taxon>
        <taxon>Insecta</taxon>
        <taxon>Pterygota</taxon>
        <taxon>Neoptera</taxon>
        <taxon>Paraneoptera</taxon>
        <taxon>Hemiptera</taxon>
        <taxon>Sternorrhyncha</taxon>
        <taxon>Coccoidea</taxon>
        <taxon>Coccidae</taxon>
        <taxon>Parthenolecanium</taxon>
    </lineage>
</organism>
<comment type="caution">
    <text evidence="5">The sequence shown here is derived from an EMBL/GenBank/DDBJ whole genome shotgun (WGS) entry which is preliminary data.</text>
</comment>
<dbReference type="AlphaFoldDB" id="A0AAN9XYE4"/>
<proteinExistence type="inferred from homology"/>
<evidence type="ECO:0000256" key="2">
    <source>
        <dbReference type="ARBA" id="ARBA00009127"/>
    </source>
</evidence>
<protein>
    <submittedName>
        <fullName evidence="5">Uncharacterized protein</fullName>
    </submittedName>
</protein>